<feature type="compositionally biased region" description="Basic and acidic residues" evidence="1">
    <location>
        <begin position="147"/>
        <end position="175"/>
    </location>
</feature>
<dbReference type="AlphaFoldDB" id="A0A183I607"/>
<evidence type="ECO:0000313" key="2">
    <source>
        <dbReference type="EMBL" id="VDP20674.1"/>
    </source>
</evidence>
<evidence type="ECO:0000313" key="3">
    <source>
        <dbReference type="Proteomes" id="UP000267606"/>
    </source>
</evidence>
<keyword evidence="3" id="KW-1185">Reference proteome</keyword>
<feature type="compositionally biased region" description="Polar residues" evidence="1">
    <location>
        <begin position="1"/>
        <end position="24"/>
    </location>
</feature>
<sequence length="196" mass="23301">MSLTTGESMHYACSTQARCTQNRASDGAVQLRESVPTILSQRITMKSRTNSLTGSPETTASSSTKYSESDDDSDRHSTTSSVETPPTNKESQSRKKDKEMKRRESDDDRLPVKFRRKNDEYSKRNQLQNSPRNHRHRFHQSYLSRSPEVRDENRRRTTKRDEEYRRRSRSREEYRRKRSRSRSFERYHLSKSRRTT</sequence>
<reference evidence="4" key="1">
    <citation type="submission" date="2016-06" db="UniProtKB">
        <authorList>
            <consortium name="WormBaseParasite"/>
        </authorList>
    </citation>
    <scope>IDENTIFICATION</scope>
</reference>
<reference evidence="2 3" key="2">
    <citation type="submission" date="2018-11" db="EMBL/GenBank/DDBJ databases">
        <authorList>
            <consortium name="Pathogen Informatics"/>
        </authorList>
    </citation>
    <scope>NUCLEOTIDE SEQUENCE [LARGE SCALE GENOMIC DNA]</scope>
</reference>
<gene>
    <name evidence="2" type="ORF">OFLC_LOCUS15169</name>
</gene>
<feature type="compositionally biased region" description="Polar residues" evidence="1">
    <location>
        <begin position="37"/>
        <end position="66"/>
    </location>
</feature>
<name>A0A183I607_9BILA</name>
<dbReference type="WBParaSite" id="OFLC_0001518001-mRNA-1">
    <property type="protein sequence ID" value="OFLC_0001518001-mRNA-1"/>
    <property type="gene ID" value="OFLC_0001518001"/>
</dbReference>
<organism evidence="4">
    <name type="scientific">Onchocerca flexuosa</name>
    <dbReference type="NCBI Taxonomy" id="387005"/>
    <lineage>
        <taxon>Eukaryota</taxon>
        <taxon>Metazoa</taxon>
        <taxon>Ecdysozoa</taxon>
        <taxon>Nematoda</taxon>
        <taxon>Chromadorea</taxon>
        <taxon>Rhabditida</taxon>
        <taxon>Spirurina</taxon>
        <taxon>Spiruromorpha</taxon>
        <taxon>Filarioidea</taxon>
        <taxon>Onchocercidae</taxon>
        <taxon>Onchocerca</taxon>
    </lineage>
</organism>
<dbReference type="Proteomes" id="UP000267606">
    <property type="component" value="Unassembled WGS sequence"/>
</dbReference>
<accession>A0A183I607</accession>
<feature type="region of interest" description="Disordered" evidence="1">
    <location>
        <begin position="1"/>
        <end position="196"/>
    </location>
</feature>
<protein>
    <submittedName>
        <fullName evidence="4">Transformer</fullName>
    </submittedName>
</protein>
<evidence type="ECO:0000313" key="4">
    <source>
        <dbReference type="WBParaSite" id="OFLC_0001518001-mRNA-1"/>
    </source>
</evidence>
<feature type="compositionally biased region" description="Basic and acidic residues" evidence="1">
    <location>
        <begin position="91"/>
        <end position="123"/>
    </location>
</feature>
<proteinExistence type="predicted"/>
<dbReference type="STRING" id="387005.A0A183I607"/>
<evidence type="ECO:0000256" key="1">
    <source>
        <dbReference type="SAM" id="MobiDB-lite"/>
    </source>
</evidence>
<dbReference type="EMBL" id="UZAJ01041710">
    <property type="protein sequence ID" value="VDP20674.1"/>
    <property type="molecule type" value="Genomic_DNA"/>
</dbReference>